<gene>
    <name evidence="1" type="ORF">RirG_259690</name>
</gene>
<accession>A0A015I402</accession>
<keyword evidence="2" id="KW-1185">Reference proteome</keyword>
<name>A0A015I402_RHIIW</name>
<reference evidence="1 2" key="1">
    <citation type="submission" date="2014-02" db="EMBL/GenBank/DDBJ databases">
        <title>Single nucleus genome sequencing reveals high similarity among nuclei of an endomycorrhizal fungus.</title>
        <authorList>
            <person name="Lin K."/>
            <person name="Geurts R."/>
            <person name="Zhang Z."/>
            <person name="Limpens E."/>
            <person name="Saunders D.G."/>
            <person name="Mu D."/>
            <person name="Pang E."/>
            <person name="Cao H."/>
            <person name="Cha H."/>
            <person name="Lin T."/>
            <person name="Zhou Q."/>
            <person name="Shang Y."/>
            <person name="Li Y."/>
            <person name="Ivanov S."/>
            <person name="Sharma T."/>
            <person name="Velzen R.V."/>
            <person name="Ruijter N.D."/>
            <person name="Aanen D.K."/>
            <person name="Win J."/>
            <person name="Kamoun S."/>
            <person name="Bisseling T."/>
            <person name="Huang S."/>
        </authorList>
    </citation>
    <scope>NUCLEOTIDE SEQUENCE [LARGE SCALE GENOMIC DNA]</scope>
    <source>
        <strain evidence="2">DAOM197198w</strain>
    </source>
</reference>
<comment type="caution">
    <text evidence="1">The sequence shown here is derived from an EMBL/GenBank/DDBJ whole genome shotgun (WGS) entry which is preliminary data.</text>
</comment>
<dbReference type="Proteomes" id="UP000022910">
    <property type="component" value="Unassembled WGS sequence"/>
</dbReference>
<dbReference type="EMBL" id="JEMT01029634">
    <property type="protein sequence ID" value="EXX51682.1"/>
    <property type="molecule type" value="Genomic_DNA"/>
</dbReference>
<evidence type="ECO:0000313" key="1">
    <source>
        <dbReference type="EMBL" id="EXX51682.1"/>
    </source>
</evidence>
<dbReference type="AlphaFoldDB" id="A0A015I402"/>
<protein>
    <submittedName>
        <fullName evidence="1">Uncharacterized protein</fullName>
    </submittedName>
</protein>
<sequence length="88" mass="10038">MKGSFYRGQVNIGLKDPIFESSTPMRHAAELYDILINSQQGHHYLLVYTDGGSDHQLRFLQVQLSWICLFLALDLDYFVAVRTPPGHS</sequence>
<organism evidence="1 2">
    <name type="scientific">Rhizophagus irregularis (strain DAOM 197198w)</name>
    <name type="common">Glomus intraradices</name>
    <dbReference type="NCBI Taxonomy" id="1432141"/>
    <lineage>
        <taxon>Eukaryota</taxon>
        <taxon>Fungi</taxon>
        <taxon>Fungi incertae sedis</taxon>
        <taxon>Mucoromycota</taxon>
        <taxon>Glomeromycotina</taxon>
        <taxon>Glomeromycetes</taxon>
        <taxon>Glomerales</taxon>
        <taxon>Glomeraceae</taxon>
        <taxon>Rhizophagus</taxon>
    </lineage>
</organism>
<proteinExistence type="predicted"/>
<evidence type="ECO:0000313" key="2">
    <source>
        <dbReference type="Proteomes" id="UP000022910"/>
    </source>
</evidence>
<dbReference type="HOGENOM" id="CLU_2470316_0_0_1"/>